<dbReference type="SUPFAM" id="SSF52833">
    <property type="entry name" value="Thioredoxin-like"/>
    <property type="match status" value="1"/>
</dbReference>
<dbReference type="NCBIfam" id="NF008107">
    <property type="entry name" value="PRK10853.1"/>
    <property type="match status" value="1"/>
</dbReference>
<evidence type="ECO:0000256" key="2">
    <source>
        <dbReference type="PROSITE-ProRule" id="PRU01282"/>
    </source>
</evidence>
<dbReference type="NCBIfam" id="TIGR01617">
    <property type="entry name" value="arsC_related"/>
    <property type="match status" value="1"/>
</dbReference>
<evidence type="ECO:0000313" key="4">
    <source>
        <dbReference type="Proteomes" id="UP000637980"/>
    </source>
</evidence>
<dbReference type="PANTHER" id="PTHR30041">
    <property type="entry name" value="ARSENATE REDUCTASE"/>
    <property type="match status" value="1"/>
</dbReference>
<dbReference type="Gene3D" id="3.40.30.10">
    <property type="entry name" value="Glutaredoxin"/>
    <property type="match status" value="1"/>
</dbReference>
<dbReference type="InterPro" id="IPR006504">
    <property type="entry name" value="Tscrpt_reg_Spx/MgsR"/>
</dbReference>
<dbReference type="Pfam" id="PF03960">
    <property type="entry name" value="ArsC"/>
    <property type="match status" value="1"/>
</dbReference>
<keyword evidence="4" id="KW-1185">Reference proteome</keyword>
<reference evidence="4" key="1">
    <citation type="journal article" date="2019" name="Int. J. Syst. Evol. Microbiol.">
        <title>The Global Catalogue of Microorganisms (GCM) 10K type strain sequencing project: providing services to taxonomists for standard genome sequencing and annotation.</title>
        <authorList>
            <consortium name="The Broad Institute Genomics Platform"/>
            <consortium name="The Broad Institute Genome Sequencing Center for Infectious Disease"/>
            <person name="Wu L."/>
            <person name="Ma J."/>
        </authorList>
    </citation>
    <scope>NUCLEOTIDE SEQUENCE [LARGE SCALE GENOMIC DNA]</scope>
    <source>
        <strain evidence="4">KCTC 12861</strain>
    </source>
</reference>
<accession>A0ABQ3EG90</accession>
<dbReference type="EMBL" id="BMXE01000005">
    <property type="protein sequence ID" value="GHB38246.1"/>
    <property type="molecule type" value="Genomic_DNA"/>
</dbReference>
<name>A0ABQ3EG90_9HYPH</name>
<organism evidence="3 4">
    <name type="scientific">Pseudovibrio japonicus</name>
    <dbReference type="NCBI Taxonomy" id="366534"/>
    <lineage>
        <taxon>Bacteria</taxon>
        <taxon>Pseudomonadati</taxon>
        <taxon>Pseudomonadota</taxon>
        <taxon>Alphaproteobacteria</taxon>
        <taxon>Hyphomicrobiales</taxon>
        <taxon>Stappiaceae</taxon>
        <taxon>Pseudovibrio</taxon>
    </lineage>
</organism>
<dbReference type="PROSITE" id="PS51353">
    <property type="entry name" value="ARSC"/>
    <property type="match status" value="1"/>
</dbReference>
<gene>
    <name evidence="3" type="ORF">GCM10007094_29520</name>
</gene>
<sequence length="120" mass="13719">MLVMYGIRNCDTVRKARKLLDEKKATYTFHDYKKEGADEQALKDACAQFGWEAVLNKRGTTWRKLDDETKVGVTDQESAISLMMQETSLIKRPLVTGGKQLLLGFDAVLWDELLEKGELY</sequence>
<evidence type="ECO:0000313" key="3">
    <source>
        <dbReference type="EMBL" id="GHB38246.1"/>
    </source>
</evidence>
<dbReference type="Proteomes" id="UP000637980">
    <property type="component" value="Unassembled WGS sequence"/>
</dbReference>
<evidence type="ECO:0000256" key="1">
    <source>
        <dbReference type="ARBA" id="ARBA00007198"/>
    </source>
</evidence>
<proteinExistence type="inferred from homology"/>
<dbReference type="InterPro" id="IPR006660">
    <property type="entry name" value="Arsenate_reductase-like"/>
</dbReference>
<dbReference type="PANTHER" id="PTHR30041:SF8">
    <property type="entry name" value="PROTEIN YFFB"/>
    <property type="match status" value="1"/>
</dbReference>
<comment type="similarity">
    <text evidence="1 2">Belongs to the ArsC family.</text>
</comment>
<dbReference type="InterPro" id="IPR036249">
    <property type="entry name" value="Thioredoxin-like_sf"/>
</dbReference>
<comment type="caution">
    <text evidence="3">The sequence shown here is derived from an EMBL/GenBank/DDBJ whole genome shotgun (WGS) entry which is preliminary data.</text>
</comment>
<protein>
    <submittedName>
        <fullName evidence="3">Arsenate reductase</fullName>
    </submittedName>
</protein>